<reference evidence="2" key="2">
    <citation type="submission" date="2020-10" db="UniProtKB">
        <authorList>
            <consortium name="WormBaseParasite"/>
        </authorList>
    </citation>
    <scope>IDENTIFICATION</scope>
</reference>
<dbReference type="AlphaFoldDB" id="A0A7E4UXZ1"/>
<dbReference type="Proteomes" id="UP000492821">
    <property type="component" value="Unassembled WGS sequence"/>
</dbReference>
<proteinExistence type="predicted"/>
<sequence length="200" mass="23162">MPERQIVAAKTDILYSFFDLPYDKSNEVYFWRRFTDYPMLTNIRNRLNIGWDNQYVLIYDVRLESAQRLALHGYENYWLAECQPTSSWTPLKHSNRYVRRKLTGHEVSWSICNQTQKLVNSFDYSRLGVQLQRMIDGPACTANVRTLFQIMNKSLALTVWSSFVFGVEPDVSIEGLLSVWDKASLSGRVVLLGVGSSMDD</sequence>
<dbReference type="WBParaSite" id="Pan_g13951.t1">
    <property type="protein sequence ID" value="Pan_g13951.t1"/>
    <property type="gene ID" value="Pan_g13951"/>
</dbReference>
<name>A0A7E4UXZ1_PANRE</name>
<evidence type="ECO:0000313" key="2">
    <source>
        <dbReference type="WBParaSite" id="Pan_g13951.t1"/>
    </source>
</evidence>
<organism evidence="1 2">
    <name type="scientific">Panagrellus redivivus</name>
    <name type="common">Microworm</name>
    <dbReference type="NCBI Taxonomy" id="6233"/>
    <lineage>
        <taxon>Eukaryota</taxon>
        <taxon>Metazoa</taxon>
        <taxon>Ecdysozoa</taxon>
        <taxon>Nematoda</taxon>
        <taxon>Chromadorea</taxon>
        <taxon>Rhabditida</taxon>
        <taxon>Tylenchina</taxon>
        <taxon>Panagrolaimomorpha</taxon>
        <taxon>Panagrolaimoidea</taxon>
        <taxon>Panagrolaimidae</taxon>
        <taxon>Panagrellus</taxon>
    </lineage>
</organism>
<reference evidence="1" key="1">
    <citation type="journal article" date="2013" name="Genetics">
        <title>The draft genome and transcriptome of Panagrellus redivivus are shaped by the harsh demands of a free-living lifestyle.</title>
        <authorList>
            <person name="Srinivasan J."/>
            <person name="Dillman A.R."/>
            <person name="Macchietto M.G."/>
            <person name="Heikkinen L."/>
            <person name="Lakso M."/>
            <person name="Fracchia K.M."/>
            <person name="Antoshechkin I."/>
            <person name="Mortazavi A."/>
            <person name="Wong G."/>
            <person name="Sternberg P.W."/>
        </authorList>
    </citation>
    <scope>NUCLEOTIDE SEQUENCE [LARGE SCALE GENOMIC DNA]</scope>
    <source>
        <strain evidence="1">MT8872</strain>
    </source>
</reference>
<evidence type="ECO:0000313" key="1">
    <source>
        <dbReference type="Proteomes" id="UP000492821"/>
    </source>
</evidence>
<accession>A0A7E4UXZ1</accession>
<keyword evidence="1" id="KW-1185">Reference proteome</keyword>
<protein>
    <submittedName>
        <fullName evidence="2">HET domain-containing protein</fullName>
    </submittedName>
</protein>